<dbReference type="Proteomes" id="UP000092565">
    <property type="component" value="Chromosome"/>
</dbReference>
<dbReference type="Gene3D" id="2.40.50.1020">
    <property type="entry name" value="LytTr DNA-binding domain"/>
    <property type="match status" value="1"/>
</dbReference>
<dbReference type="PANTHER" id="PTHR35152:SF1">
    <property type="entry name" value="DOMAIN SIGNALLING PROTEIN, PUTATIVE (AFU_ORTHOLOGUE AFUA_5G11310)-RELATED"/>
    <property type="match status" value="1"/>
</dbReference>
<feature type="transmembrane region" description="Helical" evidence="1">
    <location>
        <begin position="107"/>
        <end position="125"/>
    </location>
</feature>
<feature type="transmembrane region" description="Helical" evidence="1">
    <location>
        <begin position="6"/>
        <end position="30"/>
    </location>
</feature>
<feature type="transmembrane region" description="Helical" evidence="1">
    <location>
        <begin position="42"/>
        <end position="65"/>
    </location>
</feature>
<evidence type="ECO:0000313" key="6">
    <source>
        <dbReference type="Proteomes" id="UP000092565"/>
    </source>
</evidence>
<keyword evidence="1" id="KW-0472">Membrane</keyword>
<dbReference type="PATRIC" id="fig|60890.4.peg.3535"/>
<gene>
    <name evidence="4" type="ORF">JL2886_03627</name>
    <name evidence="5" type="ORF">PXK24_00640</name>
</gene>
<evidence type="ECO:0000259" key="2">
    <source>
        <dbReference type="PROSITE" id="PS50924"/>
    </source>
</evidence>
<dbReference type="InterPro" id="IPR012073">
    <property type="entry name" value="LytTR_MHYT"/>
</dbReference>
<dbReference type="PROSITE" id="PS50924">
    <property type="entry name" value="MHYT"/>
    <property type="match status" value="1"/>
</dbReference>
<dbReference type="GO" id="GO:0003677">
    <property type="term" value="F:DNA binding"/>
    <property type="evidence" value="ECO:0007669"/>
    <property type="project" value="InterPro"/>
</dbReference>
<dbReference type="EMBL" id="CP015124">
    <property type="protein sequence ID" value="ANP38500.1"/>
    <property type="molecule type" value="Genomic_DNA"/>
</dbReference>
<dbReference type="PROSITE" id="PS50930">
    <property type="entry name" value="HTH_LYTTR"/>
    <property type="match status" value="1"/>
</dbReference>
<evidence type="ECO:0000256" key="1">
    <source>
        <dbReference type="PROSITE-ProRule" id="PRU00244"/>
    </source>
</evidence>
<reference evidence="5 7" key="2">
    <citation type="submission" date="2023-02" db="EMBL/GenBank/DDBJ databases">
        <title>Population genomics of bacteria associated with diatom.</title>
        <authorList>
            <person name="Xie J."/>
            <person name="Wang H."/>
        </authorList>
    </citation>
    <scope>NUCLEOTIDE SEQUENCE [LARGE SCALE GENOMIC DNA]</scope>
    <source>
        <strain evidence="5 7">PT47_8</strain>
    </source>
</reference>
<dbReference type="Pfam" id="PF04397">
    <property type="entry name" value="LytTR"/>
    <property type="match status" value="1"/>
</dbReference>
<feature type="domain" description="HTH LytTR-type" evidence="3">
    <location>
        <begin position="277"/>
        <end position="383"/>
    </location>
</feature>
<proteinExistence type="predicted"/>
<dbReference type="AlphaFoldDB" id="A0A1B0ZWQ7"/>
<feature type="domain" description="MHYT" evidence="2">
    <location>
        <begin position="6"/>
        <end position="193"/>
    </location>
</feature>
<feature type="transmembrane region" description="Helical" evidence="1">
    <location>
        <begin position="137"/>
        <end position="156"/>
    </location>
</feature>
<dbReference type="Proteomes" id="UP001218364">
    <property type="component" value="Unassembled WGS sequence"/>
</dbReference>
<feature type="transmembrane region" description="Helical" evidence="1">
    <location>
        <begin position="77"/>
        <end position="100"/>
    </location>
</feature>
<feature type="transmembrane region" description="Helical" evidence="1">
    <location>
        <begin position="168"/>
        <end position="189"/>
    </location>
</feature>
<protein>
    <submittedName>
        <fullName evidence="4">Carbon monoxide dehydrogenase</fullName>
    </submittedName>
    <submittedName>
        <fullName evidence="5">MHYT domain-containing protein</fullName>
    </submittedName>
</protein>
<dbReference type="SMART" id="SM00850">
    <property type="entry name" value="LytTR"/>
    <property type="match status" value="1"/>
</dbReference>
<dbReference type="EMBL" id="JARCJK010000001">
    <property type="protein sequence ID" value="MDE4164182.1"/>
    <property type="molecule type" value="Genomic_DNA"/>
</dbReference>
<name>A0A1B0ZWQ7_9RHOB</name>
<organism evidence="4 6">
    <name type="scientific">Phaeobacter gallaeciensis</name>
    <dbReference type="NCBI Taxonomy" id="60890"/>
    <lineage>
        <taxon>Bacteria</taxon>
        <taxon>Pseudomonadati</taxon>
        <taxon>Pseudomonadota</taxon>
        <taxon>Alphaproteobacteria</taxon>
        <taxon>Rhodobacterales</taxon>
        <taxon>Roseobacteraceae</taxon>
        <taxon>Phaeobacter</taxon>
    </lineage>
</organism>
<evidence type="ECO:0000313" key="5">
    <source>
        <dbReference type="EMBL" id="MDE4164182.1"/>
    </source>
</evidence>
<dbReference type="GO" id="GO:0016020">
    <property type="term" value="C:membrane"/>
    <property type="evidence" value="ECO:0007669"/>
    <property type="project" value="UniProtKB-UniRule"/>
</dbReference>
<dbReference type="PIRSF" id="PIRSF036615">
    <property type="entry name" value="MHYT_LytTR"/>
    <property type="match status" value="1"/>
</dbReference>
<reference evidence="4 6" key="1">
    <citation type="submission" date="2016-04" db="EMBL/GenBank/DDBJ databases">
        <authorList>
            <person name="Evans L.H."/>
            <person name="Alamgir A."/>
            <person name="Owens N."/>
            <person name="Weber N.D."/>
            <person name="Virtaneva K."/>
            <person name="Barbian K."/>
            <person name="Babar A."/>
            <person name="Rosenke K."/>
        </authorList>
    </citation>
    <scope>NUCLEOTIDE SEQUENCE [LARGE SCALE GENOMIC DNA]</scope>
    <source>
        <strain evidence="4 6">JL2886</strain>
    </source>
</reference>
<dbReference type="InterPro" id="IPR005330">
    <property type="entry name" value="MHYT_dom"/>
</dbReference>
<dbReference type="OrthoDB" id="9781059at2"/>
<dbReference type="InterPro" id="IPR007492">
    <property type="entry name" value="LytTR_DNA-bd_dom"/>
</dbReference>
<keyword evidence="1" id="KW-1133">Transmembrane helix</keyword>
<keyword evidence="6" id="KW-1185">Reference proteome</keyword>
<dbReference type="RefSeq" id="WP_065273152.1">
    <property type="nucleotide sequence ID" value="NZ_CP015124.1"/>
</dbReference>
<sequence>MLDYSHNSLFVLASLAIALIAGFSGLSLTQGASQMSAPVRKIVVSAASVILGSGIWSMHFVAMLGLELPVAYYFDPLVTLISALTAILFMGLALLIVHFGTRTRGKIMLAGVIMGSGIAAMHYIGMSGMELCVPSYTPAQIAMAFAASIALSMASFQVSYGHRSARNIVLGTFGFGIAVFAVHFIAMAGTGFTQSAEYTTFVPPMSRGVLAFGVTLSAFVLSGSFLLSGATFATRLSGEGTAQTGQADVQPPVAEEIDPAATGPEAEVAEISQEARIPYESDARTHFISPDSVSAIRAEGHYTVLYSGEAKLFCPWSISEAETRTATGSFIRTHRSYLVNLAHVTSFERKKDNGVCYFDETPALPKVPVSRSRLSEVRAKLGM</sequence>
<evidence type="ECO:0000313" key="7">
    <source>
        <dbReference type="Proteomes" id="UP001218364"/>
    </source>
</evidence>
<feature type="transmembrane region" description="Helical" evidence="1">
    <location>
        <begin position="209"/>
        <end position="227"/>
    </location>
</feature>
<accession>A0A1B0ZWQ7</accession>
<evidence type="ECO:0000259" key="3">
    <source>
        <dbReference type="PROSITE" id="PS50930"/>
    </source>
</evidence>
<dbReference type="PANTHER" id="PTHR35152">
    <property type="entry name" value="DOMAIN SIGNALLING PROTEIN, PUTATIVE (AFU_ORTHOLOGUE AFUA_5G11310)-RELATED"/>
    <property type="match status" value="1"/>
</dbReference>
<keyword evidence="1" id="KW-0812">Transmembrane</keyword>
<dbReference type="Pfam" id="PF03707">
    <property type="entry name" value="MHYT"/>
    <property type="match status" value="2"/>
</dbReference>
<evidence type="ECO:0000313" key="4">
    <source>
        <dbReference type="EMBL" id="ANP38500.1"/>
    </source>
</evidence>